<evidence type="ECO:0000313" key="3">
    <source>
        <dbReference type="EMBL" id="GAA3987633.1"/>
    </source>
</evidence>
<dbReference type="SUPFAM" id="SSF52266">
    <property type="entry name" value="SGNH hydrolase"/>
    <property type="match status" value="1"/>
</dbReference>
<dbReference type="InterPro" id="IPR036514">
    <property type="entry name" value="SGNH_hydro_sf"/>
</dbReference>
<accession>A0ABP7QT74</accession>
<feature type="domain" description="SGNH hydrolase-type esterase" evidence="2">
    <location>
        <begin position="35"/>
        <end position="222"/>
    </location>
</feature>
<dbReference type="Proteomes" id="UP001500742">
    <property type="component" value="Unassembled WGS sequence"/>
</dbReference>
<feature type="chain" id="PRO_5047240712" evidence="1">
    <location>
        <begin position="21"/>
        <end position="465"/>
    </location>
</feature>
<sequence length="465" mass="52767">MRNYFYSLLLICALRTPAKAQTIQPFKAGDRVVFTGNSITDGGHYHSYIWLYYMTHFPDRRITVFNAGIGGDVSKQILERLDSDVFAKKPTVVTLTFGMNDTGYQNLTGSKADSVYAAKVTESLKSFRLMEQKLMQHPETRKIMIASSPYDETAKIKTTPLRGKNIAMLKIAADQQLTAIKHHWDFVDFNHPITEINLKQQQSDSTFTLEGSDRIHPTNDGQMVMAYLFLKAQGLSGKKVAFLRINSKPMDKITAENCKIDAISYKKNTISFNYLAASLPYPLDTISGGFGRPAKAQVEALKVIPFTDDFNQEILEVKGLNPSAQYTLKIDGEPMGSWSGTDYDKGINLALINATPQYQQALAVMHLNEERWTIERRLREYYWMHYSILKPKGLLFNDGLPTVDSLQKYAKKDFFVAVTVPTYQKARFKAVREAWQKEIGLLTDEIYRINKPVTHHIEITLAANN</sequence>
<keyword evidence="3" id="KW-0378">Hydrolase</keyword>
<dbReference type="Pfam" id="PF13472">
    <property type="entry name" value="Lipase_GDSL_2"/>
    <property type="match status" value="1"/>
</dbReference>
<dbReference type="InterPro" id="IPR013830">
    <property type="entry name" value="SGNH_hydro"/>
</dbReference>
<dbReference type="InterPro" id="IPR051532">
    <property type="entry name" value="Ester_Hydrolysis_Enzymes"/>
</dbReference>
<gene>
    <name evidence="3" type="ORF">GCM10022210_45300</name>
</gene>
<dbReference type="PANTHER" id="PTHR30383:SF5">
    <property type="entry name" value="SGNH HYDROLASE-TYPE ESTERASE DOMAIN-CONTAINING PROTEIN"/>
    <property type="match status" value="1"/>
</dbReference>
<evidence type="ECO:0000256" key="1">
    <source>
        <dbReference type="SAM" id="SignalP"/>
    </source>
</evidence>
<dbReference type="CDD" id="cd01834">
    <property type="entry name" value="SGNH_hydrolase_like_2"/>
    <property type="match status" value="1"/>
</dbReference>
<protein>
    <submittedName>
        <fullName evidence="3">SGNH/GDSL hydrolase family protein</fullName>
    </submittedName>
</protein>
<evidence type="ECO:0000259" key="2">
    <source>
        <dbReference type="Pfam" id="PF13472"/>
    </source>
</evidence>
<dbReference type="EMBL" id="BAAAZC010000029">
    <property type="protein sequence ID" value="GAA3987633.1"/>
    <property type="molecule type" value="Genomic_DNA"/>
</dbReference>
<name>A0ABP7QT74_9SPHI</name>
<keyword evidence="1" id="KW-0732">Signal</keyword>
<keyword evidence="4" id="KW-1185">Reference proteome</keyword>
<dbReference type="GO" id="GO:0016787">
    <property type="term" value="F:hydrolase activity"/>
    <property type="evidence" value="ECO:0007669"/>
    <property type="project" value="UniProtKB-KW"/>
</dbReference>
<dbReference type="RefSeq" id="WP_259094041.1">
    <property type="nucleotide sequence ID" value="NZ_BAAAZC010000029.1"/>
</dbReference>
<dbReference type="Gene3D" id="3.40.50.1110">
    <property type="entry name" value="SGNH hydrolase"/>
    <property type="match status" value="1"/>
</dbReference>
<feature type="signal peptide" evidence="1">
    <location>
        <begin position="1"/>
        <end position="20"/>
    </location>
</feature>
<evidence type="ECO:0000313" key="4">
    <source>
        <dbReference type="Proteomes" id="UP001500742"/>
    </source>
</evidence>
<dbReference type="PANTHER" id="PTHR30383">
    <property type="entry name" value="THIOESTERASE 1/PROTEASE 1/LYSOPHOSPHOLIPASE L1"/>
    <property type="match status" value="1"/>
</dbReference>
<reference evidence="4" key="1">
    <citation type="journal article" date="2019" name="Int. J. Syst. Evol. Microbiol.">
        <title>The Global Catalogue of Microorganisms (GCM) 10K type strain sequencing project: providing services to taxonomists for standard genome sequencing and annotation.</title>
        <authorList>
            <consortium name="The Broad Institute Genomics Platform"/>
            <consortium name="The Broad Institute Genome Sequencing Center for Infectious Disease"/>
            <person name="Wu L."/>
            <person name="Ma J."/>
        </authorList>
    </citation>
    <scope>NUCLEOTIDE SEQUENCE [LARGE SCALE GENOMIC DNA]</scope>
    <source>
        <strain evidence="4">JCM 16601</strain>
    </source>
</reference>
<organism evidence="3 4">
    <name type="scientific">Mucilaginibacter dorajii</name>
    <dbReference type="NCBI Taxonomy" id="692994"/>
    <lineage>
        <taxon>Bacteria</taxon>
        <taxon>Pseudomonadati</taxon>
        <taxon>Bacteroidota</taxon>
        <taxon>Sphingobacteriia</taxon>
        <taxon>Sphingobacteriales</taxon>
        <taxon>Sphingobacteriaceae</taxon>
        <taxon>Mucilaginibacter</taxon>
    </lineage>
</organism>
<comment type="caution">
    <text evidence="3">The sequence shown here is derived from an EMBL/GenBank/DDBJ whole genome shotgun (WGS) entry which is preliminary data.</text>
</comment>
<proteinExistence type="predicted"/>